<evidence type="ECO:0000256" key="2">
    <source>
        <dbReference type="SAM" id="Phobius"/>
    </source>
</evidence>
<evidence type="ECO:0000256" key="1">
    <source>
        <dbReference type="SAM" id="Coils"/>
    </source>
</evidence>
<reference evidence="3 4" key="1">
    <citation type="submission" date="2017-07" db="EMBL/GenBank/DDBJ databases">
        <title>Leptospira spp. isolated from tropical soils.</title>
        <authorList>
            <person name="Thibeaux R."/>
            <person name="Iraola G."/>
            <person name="Ferres I."/>
            <person name="Bierque E."/>
            <person name="Girault D."/>
            <person name="Soupe-Gilbert M.-E."/>
            <person name="Picardeau M."/>
            <person name="Goarant C."/>
        </authorList>
    </citation>
    <scope>NUCLEOTIDE SEQUENCE [LARGE SCALE GENOMIC DNA]</scope>
    <source>
        <strain evidence="3 4">ATI7-C-A2</strain>
    </source>
</reference>
<organism evidence="3 4">
    <name type="scientific">Leptospira haakeii</name>
    <dbReference type="NCBI Taxonomy" id="2023198"/>
    <lineage>
        <taxon>Bacteria</taxon>
        <taxon>Pseudomonadati</taxon>
        <taxon>Spirochaetota</taxon>
        <taxon>Spirochaetia</taxon>
        <taxon>Leptospirales</taxon>
        <taxon>Leptospiraceae</taxon>
        <taxon>Leptospira</taxon>
    </lineage>
</organism>
<dbReference type="SUPFAM" id="SSF47162">
    <property type="entry name" value="Apolipoprotein"/>
    <property type="match status" value="1"/>
</dbReference>
<keyword evidence="2" id="KW-0812">Transmembrane</keyword>
<feature type="transmembrane region" description="Helical" evidence="2">
    <location>
        <begin position="113"/>
        <end position="129"/>
    </location>
</feature>
<sequence length="131" mass="15113">MAMPMFRRIPRKLEEVLGDQGANEFLDFINDSFAANKENIVELVSDRFEKRLSEEINVFRSEIKAEMADLRAEVKEDIANLRAELKEDLAEIRIEMKTEFAEIYKLIAAQTRWMLGAIVALTGIFSIIVKM</sequence>
<evidence type="ECO:0000313" key="3">
    <source>
        <dbReference type="EMBL" id="PKA17085.1"/>
    </source>
</evidence>
<keyword evidence="4" id="KW-1185">Reference proteome</keyword>
<proteinExistence type="predicted"/>
<comment type="caution">
    <text evidence="3">The sequence shown here is derived from an EMBL/GenBank/DDBJ whole genome shotgun (WGS) entry which is preliminary data.</text>
</comment>
<dbReference type="Proteomes" id="UP000231857">
    <property type="component" value="Unassembled WGS sequence"/>
</dbReference>
<keyword evidence="1" id="KW-0175">Coiled coil</keyword>
<gene>
    <name evidence="3" type="ORF">CH363_00030</name>
</gene>
<dbReference type="Gene3D" id="6.10.250.2700">
    <property type="match status" value="2"/>
</dbReference>
<feature type="coiled-coil region" evidence="1">
    <location>
        <begin position="60"/>
        <end position="102"/>
    </location>
</feature>
<name>A0ABX4PQI1_9LEPT</name>
<evidence type="ECO:0000313" key="4">
    <source>
        <dbReference type="Proteomes" id="UP000231857"/>
    </source>
</evidence>
<accession>A0ABX4PQI1</accession>
<keyword evidence="2" id="KW-0472">Membrane</keyword>
<protein>
    <submittedName>
        <fullName evidence="3">DUF1640 domain-containing protein</fullName>
    </submittedName>
</protein>
<dbReference type="NCBIfam" id="NF047472">
    <property type="entry name" value="LA_3696_Nterm"/>
    <property type="match status" value="1"/>
</dbReference>
<dbReference type="EMBL" id="NPEI01000001">
    <property type="protein sequence ID" value="PKA17085.1"/>
    <property type="molecule type" value="Genomic_DNA"/>
</dbReference>
<keyword evidence="2" id="KW-1133">Transmembrane helix</keyword>